<keyword evidence="1" id="KW-0812">Transmembrane</keyword>
<evidence type="ECO:0000256" key="1">
    <source>
        <dbReference type="SAM" id="Phobius"/>
    </source>
</evidence>
<dbReference type="EMBL" id="JGZR01000005">
    <property type="protein sequence ID" value="KFJ04122.1"/>
    <property type="molecule type" value="Genomic_DNA"/>
</dbReference>
<feature type="transmembrane region" description="Helical" evidence="1">
    <location>
        <begin position="317"/>
        <end position="338"/>
    </location>
</feature>
<keyword evidence="3" id="KW-1185">Reference proteome</keyword>
<reference evidence="2 3" key="1">
    <citation type="submission" date="2014-03" db="EMBL/GenBank/DDBJ databases">
        <title>Genomics of Bifidobacteria.</title>
        <authorList>
            <person name="Ventura M."/>
            <person name="Milani C."/>
            <person name="Lugli G.A."/>
        </authorList>
    </citation>
    <scope>NUCLEOTIDE SEQUENCE [LARGE SCALE GENOMIC DNA]</scope>
    <source>
        <strain evidence="2 3">LMG 11597</strain>
    </source>
</reference>
<feature type="transmembrane region" description="Helical" evidence="1">
    <location>
        <begin position="350"/>
        <end position="379"/>
    </location>
</feature>
<dbReference type="STRING" id="77635.BISU_1160"/>
<feature type="transmembrane region" description="Helical" evidence="1">
    <location>
        <begin position="258"/>
        <end position="279"/>
    </location>
</feature>
<dbReference type="RefSeq" id="WP_024463393.1">
    <property type="nucleotide sequence ID" value="NZ_CP062939.1"/>
</dbReference>
<dbReference type="eggNOG" id="COG1277">
    <property type="taxonomic scope" value="Bacteria"/>
</dbReference>
<dbReference type="AlphaFoldDB" id="A0A087E8M1"/>
<keyword evidence="1" id="KW-1133">Transmembrane helix</keyword>
<keyword evidence="1" id="KW-0472">Membrane</keyword>
<feature type="transmembrane region" description="Helical" evidence="1">
    <location>
        <begin position="424"/>
        <end position="443"/>
    </location>
</feature>
<feature type="transmembrane region" description="Helical" evidence="1">
    <location>
        <begin position="128"/>
        <end position="147"/>
    </location>
</feature>
<feature type="transmembrane region" description="Helical" evidence="1">
    <location>
        <begin position="230"/>
        <end position="251"/>
    </location>
</feature>
<evidence type="ECO:0000313" key="3">
    <source>
        <dbReference type="Proteomes" id="UP000029055"/>
    </source>
</evidence>
<accession>A0A087E8M1</accession>
<feature type="transmembrane region" description="Helical" evidence="1">
    <location>
        <begin position="167"/>
        <end position="193"/>
    </location>
</feature>
<comment type="caution">
    <text evidence="2">The sequence shown here is derived from an EMBL/GenBank/DDBJ whole genome shotgun (WGS) entry which is preliminary data.</text>
</comment>
<sequence>MSIRRGYEAIVESAAGASVAFSAELPAAAASFAAATATGAVGATGAVNPVVSGKTAPAGGAAPHAAERGTGRFISGAIVMENLRRLWPLALVGLAALLVSGPVALVLSDSESRSWTLRMFLEDANVGFVGYQVVFPALIAVMLFRYLDSTGKTNAIHALPVTRTALFASNALSGLVLVAVPQLLLTLSLLPFVRLGSHGFSDRVVDGNSYAFGIYYADDPKTAISDIGTLLRWLLVSAIAIALVYAFSVLASVATGNAGIAFVVAALLNGIVAAAYAIVNAMARAFLYGFPPSGLSRADWLHPVGYLMANGTHMSNVTALLVFVAAGVAALIGAGLLYRAFRSERAGDAVAFRGFEVAVSILVVFLGMCILGFIFIAIGNGNAQSTQPPRALFLFGAVIGAIVSFVVITMLLRKTTKVFDMASFRRFGVFAVLAALFLTMTTVDVTGYERRVPKQTDVSSVTVNLGGMPLRPFYGQTITLTDPHAISELRTLHEQIATQRPEVPKGNSASDGDSYWSGAIGIEYTLASHAALPSHSTLRREYAIDDTFLRGSRPFVDLLNSSGYRQANSIERIIGYDHLGAFTVSGFAGGSTYGDDLAGISAGELMFSSHDAQTLAALLDEDYKSLPAQQLTDMFAPSAPSDGSSSDSQDVIGLQFMLRDQHPDVLDGIPSGAAGPATALNTPSGFYYGVTKQYTRSIAWLKAKGYYERLVKASQALQSTGNAQGL</sequence>
<proteinExistence type="predicted"/>
<protein>
    <submittedName>
        <fullName evidence="2">Multidrug ABC transporter permease</fullName>
    </submittedName>
</protein>
<dbReference type="Proteomes" id="UP000029055">
    <property type="component" value="Unassembled WGS sequence"/>
</dbReference>
<feature type="transmembrane region" description="Helical" evidence="1">
    <location>
        <begin position="86"/>
        <end position="108"/>
    </location>
</feature>
<evidence type="ECO:0000313" key="2">
    <source>
        <dbReference type="EMBL" id="KFJ04122.1"/>
    </source>
</evidence>
<gene>
    <name evidence="2" type="ORF">BISU_1160</name>
</gene>
<name>A0A087E8M1_9BIFI</name>
<organism evidence="2 3">
    <name type="scientific">Bifidobacterium subtile</name>
    <dbReference type="NCBI Taxonomy" id="77635"/>
    <lineage>
        <taxon>Bacteria</taxon>
        <taxon>Bacillati</taxon>
        <taxon>Actinomycetota</taxon>
        <taxon>Actinomycetes</taxon>
        <taxon>Bifidobacteriales</taxon>
        <taxon>Bifidobacteriaceae</taxon>
        <taxon>Bifidobacterium</taxon>
    </lineage>
</organism>
<feature type="transmembrane region" description="Helical" evidence="1">
    <location>
        <begin position="391"/>
        <end position="412"/>
    </location>
</feature>